<dbReference type="SMART" id="SM00354">
    <property type="entry name" value="HTH_LACI"/>
    <property type="match status" value="1"/>
</dbReference>
<dbReference type="KEGG" id="pfla:Pflav_042700"/>
<sequence>MSTEPEVPANRAPTLTDVAKLAGVSVATASKAINGRDEVKAATRARVLKAAELLSFAPNALARALLGGRTGTVGLLTSDLEGRFSIPILMGAEDAFGAGQVSVFLCDARGDAIREAYHVRALLSRRVDGLIVVGSDTDPRPPLAGTIPVPVVYVYAPSADPGDISITVDNVGGGRLAIDHLLACGRRNIAHVTGEPGFAAARDRAEGAAAALTDAGLTMLGGKPYYGSWDETWGGPRRTSWSSSTPRWTPFSAAATRSRGASWRPCVTSGAMCPMRSP</sequence>
<reference evidence="5 6" key="2">
    <citation type="submission" date="2020-03" db="EMBL/GenBank/DDBJ databases">
        <authorList>
            <person name="Ichikawa N."/>
            <person name="Kimura A."/>
            <person name="Kitahashi Y."/>
            <person name="Uohara A."/>
        </authorList>
    </citation>
    <scope>NUCLEOTIDE SEQUENCE [LARGE SCALE GENOMIC DNA]</scope>
    <source>
        <strain evidence="5 6">NBRC 107702</strain>
    </source>
</reference>
<dbReference type="EMBL" id="AP022870">
    <property type="protein sequence ID" value="BCB77860.1"/>
    <property type="molecule type" value="Genomic_DNA"/>
</dbReference>
<dbReference type="GO" id="GO:0003700">
    <property type="term" value="F:DNA-binding transcription factor activity"/>
    <property type="evidence" value="ECO:0007669"/>
    <property type="project" value="TreeGrafter"/>
</dbReference>
<dbReference type="InterPro" id="IPR010982">
    <property type="entry name" value="Lambda_DNA-bd_dom_sf"/>
</dbReference>
<evidence type="ECO:0000259" key="4">
    <source>
        <dbReference type="PROSITE" id="PS50932"/>
    </source>
</evidence>
<dbReference type="CDD" id="cd01392">
    <property type="entry name" value="HTH_LacI"/>
    <property type="match status" value="1"/>
</dbReference>
<evidence type="ECO:0000256" key="1">
    <source>
        <dbReference type="ARBA" id="ARBA00023015"/>
    </source>
</evidence>
<dbReference type="AlphaFoldDB" id="A0A6F8XVL5"/>
<keyword evidence="6" id="KW-1185">Reference proteome</keyword>
<dbReference type="Gene3D" id="3.40.50.2300">
    <property type="match status" value="2"/>
</dbReference>
<keyword evidence="2" id="KW-0238">DNA-binding</keyword>
<accession>A0A6F8XVL5</accession>
<evidence type="ECO:0000256" key="2">
    <source>
        <dbReference type="ARBA" id="ARBA00023125"/>
    </source>
</evidence>
<dbReference type="InterPro" id="IPR028082">
    <property type="entry name" value="Peripla_BP_I"/>
</dbReference>
<feature type="domain" description="HTH lacI-type" evidence="4">
    <location>
        <begin position="13"/>
        <end position="67"/>
    </location>
</feature>
<reference evidence="5 6" key="1">
    <citation type="submission" date="2020-03" db="EMBL/GenBank/DDBJ databases">
        <title>Whole genome shotgun sequence of Phytohabitans flavus NBRC 107702.</title>
        <authorList>
            <person name="Komaki H."/>
            <person name="Tamura T."/>
        </authorList>
    </citation>
    <scope>NUCLEOTIDE SEQUENCE [LARGE SCALE GENOMIC DNA]</scope>
    <source>
        <strain evidence="5 6">NBRC 107702</strain>
    </source>
</reference>
<evidence type="ECO:0000313" key="5">
    <source>
        <dbReference type="EMBL" id="BCB77860.1"/>
    </source>
</evidence>
<dbReference type="Pfam" id="PF00356">
    <property type="entry name" value="LacI"/>
    <property type="match status" value="1"/>
</dbReference>
<dbReference type="InterPro" id="IPR025997">
    <property type="entry name" value="SBP_2_dom"/>
</dbReference>
<dbReference type="PANTHER" id="PTHR30146:SF109">
    <property type="entry name" value="HTH-TYPE TRANSCRIPTIONAL REGULATOR GALS"/>
    <property type="match status" value="1"/>
</dbReference>
<dbReference type="SUPFAM" id="SSF47413">
    <property type="entry name" value="lambda repressor-like DNA-binding domains"/>
    <property type="match status" value="1"/>
</dbReference>
<dbReference type="PANTHER" id="PTHR30146">
    <property type="entry name" value="LACI-RELATED TRANSCRIPTIONAL REPRESSOR"/>
    <property type="match status" value="1"/>
</dbReference>
<name>A0A6F8XVL5_9ACTN</name>
<dbReference type="GO" id="GO:0000976">
    <property type="term" value="F:transcription cis-regulatory region binding"/>
    <property type="evidence" value="ECO:0007669"/>
    <property type="project" value="TreeGrafter"/>
</dbReference>
<keyword evidence="3" id="KW-0804">Transcription</keyword>
<evidence type="ECO:0000256" key="3">
    <source>
        <dbReference type="ARBA" id="ARBA00023163"/>
    </source>
</evidence>
<dbReference type="Proteomes" id="UP000502508">
    <property type="component" value="Chromosome"/>
</dbReference>
<evidence type="ECO:0000313" key="6">
    <source>
        <dbReference type="Proteomes" id="UP000502508"/>
    </source>
</evidence>
<proteinExistence type="predicted"/>
<dbReference type="InterPro" id="IPR000843">
    <property type="entry name" value="HTH_LacI"/>
</dbReference>
<dbReference type="Gene3D" id="1.10.260.40">
    <property type="entry name" value="lambda repressor-like DNA-binding domains"/>
    <property type="match status" value="1"/>
</dbReference>
<gene>
    <name evidence="5" type="ORF">Pflav_042700</name>
</gene>
<keyword evidence="1" id="KW-0805">Transcription regulation</keyword>
<organism evidence="5 6">
    <name type="scientific">Phytohabitans flavus</name>
    <dbReference type="NCBI Taxonomy" id="1076124"/>
    <lineage>
        <taxon>Bacteria</taxon>
        <taxon>Bacillati</taxon>
        <taxon>Actinomycetota</taxon>
        <taxon>Actinomycetes</taxon>
        <taxon>Micromonosporales</taxon>
        <taxon>Micromonosporaceae</taxon>
    </lineage>
</organism>
<dbReference type="Pfam" id="PF13407">
    <property type="entry name" value="Peripla_BP_4"/>
    <property type="match status" value="1"/>
</dbReference>
<dbReference type="SUPFAM" id="SSF53822">
    <property type="entry name" value="Periplasmic binding protein-like I"/>
    <property type="match status" value="1"/>
</dbReference>
<dbReference type="PROSITE" id="PS00356">
    <property type="entry name" value="HTH_LACI_1"/>
    <property type="match status" value="1"/>
</dbReference>
<protein>
    <recommendedName>
        <fullName evidence="4">HTH lacI-type domain-containing protein</fullName>
    </recommendedName>
</protein>
<dbReference type="PROSITE" id="PS50932">
    <property type="entry name" value="HTH_LACI_2"/>
    <property type="match status" value="1"/>
</dbReference>